<dbReference type="RefSeq" id="WP_070109237.1">
    <property type="nucleotide sequence ID" value="NZ_LZFO01000003.1"/>
</dbReference>
<dbReference type="PATRIC" id="fig|1121290.3.peg.265"/>
<accession>A0A1E8F1D0</accession>
<dbReference type="OrthoDB" id="1953676at2"/>
<dbReference type="STRING" id="1121290.CLAOCE_02620"/>
<dbReference type="Proteomes" id="UP000175744">
    <property type="component" value="Unassembled WGS sequence"/>
</dbReference>
<organism evidence="1 2">
    <name type="scientific">Clostridium acetireducens DSM 10703</name>
    <dbReference type="NCBI Taxonomy" id="1121290"/>
    <lineage>
        <taxon>Bacteria</taxon>
        <taxon>Bacillati</taxon>
        <taxon>Bacillota</taxon>
        <taxon>Clostridia</taxon>
        <taxon>Eubacteriales</taxon>
        <taxon>Clostridiaceae</taxon>
        <taxon>Clostridium</taxon>
    </lineage>
</organism>
<proteinExistence type="predicted"/>
<comment type="caution">
    <text evidence="1">The sequence shown here is derived from an EMBL/GenBank/DDBJ whole genome shotgun (WGS) entry which is preliminary data.</text>
</comment>
<gene>
    <name evidence="1" type="ORF">CLOACE_02620</name>
</gene>
<dbReference type="AlphaFoldDB" id="A0A1E8F1D0"/>
<dbReference type="EMBL" id="LZFO01000003">
    <property type="protein sequence ID" value="OFI07433.1"/>
    <property type="molecule type" value="Genomic_DNA"/>
</dbReference>
<name>A0A1E8F1D0_9CLOT</name>
<reference evidence="1 2" key="1">
    <citation type="submission" date="2016-06" db="EMBL/GenBank/DDBJ databases">
        <title>Genome sequence of Clostridium acetireducens DSM 10703.</title>
        <authorList>
            <person name="Poehlein A."/>
            <person name="Fluechter S."/>
            <person name="Duerre P."/>
            <person name="Daniel R."/>
        </authorList>
    </citation>
    <scope>NUCLEOTIDE SEQUENCE [LARGE SCALE GENOMIC DNA]</scope>
    <source>
        <strain evidence="1 2">DSM 10703</strain>
    </source>
</reference>
<keyword evidence="2" id="KW-1185">Reference proteome</keyword>
<protein>
    <recommendedName>
        <fullName evidence="3">Twitching motility protein PilT</fullName>
    </recommendedName>
</protein>
<evidence type="ECO:0000313" key="1">
    <source>
        <dbReference type="EMBL" id="OFI07433.1"/>
    </source>
</evidence>
<sequence length="136" mass="15806">MINVFCNQRGSGKTKKLIKLANEKALENRGNIVYIDDDDRPLFELDRKIRFVTTNEFKVENYDSFYGFMCGMLSQDYDIDTVFIDGLFNIVDGSLKDAAQLFYALEKLSEEYEVDFFITINGECDLLPEYIKKYVA</sequence>
<evidence type="ECO:0000313" key="2">
    <source>
        <dbReference type="Proteomes" id="UP000175744"/>
    </source>
</evidence>
<evidence type="ECO:0008006" key="3">
    <source>
        <dbReference type="Google" id="ProtNLM"/>
    </source>
</evidence>